<reference evidence="1" key="1">
    <citation type="journal article" date="2021" name="Proc. Natl. Acad. Sci. U.S.A.">
        <title>A Catalog of Tens of Thousands of Viruses from Human Metagenomes Reveals Hidden Associations with Chronic Diseases.</title>
        <authorList>
            <person name="Tisza M.J."/>
            <person name="Buck C.B."/>
        </authorList>
    </citation>
    <scope>NUCLEOTIDE SEQUENCE</scope>
    <source>
        <strain evidence="1">CtHip2</strain>
    </source>
</reference>
<organism evidence="1">
    <name type="scientific">Siphoviridae sp. ctHip2</name>
    <dbReference type="NCBI Taxonomy" id="2827830"/>
    <lineage>
        <taxon>Viruses</taxon>
        <taxon>Duplodnaviria</taxon>
        <taxon>Heunggongvirae</taxon>
        <taxon>Uroviricota</taxon>
        <taxon>Caudoviricetes</taxon>
    </lineage>
</organism>
<protein>
    <submittedName>
        <fullName evidence="1">Uncharacterized protein</fullName>
    </submittedName>
</protein>
<accession>A0A8S5RW22</accession>
<proteinExistence type="predicted"/>
<evidence type="ECO:0000313" key="1">
    <source>
        <dbReference type="EMBL" id="DAF42699.1"/>
    </source>
</evidence>
<sequence length="283" mass="31424">MALELKDGWIGTIIDTGRDTSKGQAGEVAVNLAVGTTTIQESDNGKAINVKVKPENAKYGLSGYVGKSYDLAKVAMEAVEKGAKLLYRFEQRRKPHIDVNIPMAELKPDVKSGKENTLKVLAGIYNFNTGEWLLSNDITAHPDNDTPQLKAFIESCVAKDTSSFFETPKEIVTDDNYKAKQHLLEIYSFLQGKENELGFELSLKERLIASTQLLKLIAKVQLINTQQNEVSYGSKTFEDAKKIIFNSLSASALTKEDLTTNLKETMTKQITSLSELMKQFGKF</sequence>
<dbReference type="EMBL" id="BK032497">
    <property type="protein sequence ID" value="DAF42699.1"/>
    <property type="molecule type" value="Genomic_DNA"/>
</dbReference>
<name>A0A8S5RW22_9CAUD</name>